<name>A0A1G2C7R8_9BACT</name>
<dbReference type="Gene3D" id="3.40.50.300">
    <property type="entry name" value="P-loop containing nucleotide triphosphate hydrolases"/>
    <property type="match status" value="1"/>
</dbReference>
<dbReference type="PANTHER" id="PTHR10344">
    <property type="entry name" value="THYMIDYLATE KINASE"/>
    <property type="match status" value="1"/>
</dbReference>
<protein>
    <recommendedName>
        <fullName evidence="8">Thymidylate kinase</fullName>
        <ecNumber evidence="8">2.7.4.9</ecNumber>
    </recommendedName>
    <alternativeName>
        <fullName evidence="8">dTMP kinase</fullName>
    </alternativeName>
</protein>
<evidence type="ECO:0000313" key="11">
    <source>
        <dbReference type="Proteomes" id="UP000176349"/>
    </source>
</evidence>
<keyword evidence="2 8" id="KW-0808">Transferase</keyword>
<keyword evidence="4 8" id="KW-0547">Nucleotide-binding</keyword>
<evidence type="ECO:0000259" key="9">
    <source>
        <dbReference type="Pfam" id="PF02223"/>
    </source>
</evidence>
<dbReference type="GO" id="GO:0005524">
    <property type="term" value="F:ATP binding"/>
    <property type="evidence" value="ECO:0007669"/>
    <property type="project" value="UniProtKB-UniRule"/>
</dbReference>
<comment type="caution">
    <text evidence="10">The sequence shown here is derived from an EMBL/GenBank/DDBJ whole genome shotgun (WGS) entry which is preliminary data.</text>
</comment>
<keyword evidence="5 8" id="KW-0418">Kinase</keyword>
<comment type="similarity">
    <text evidence="1 8">Belongs to the thymidylate kinase family.</text>
</comment>
<dbReference type="GO" id="GO:0006233">
    <property type="term" value="P:dTDP biosynthetic process"/>
    <property type="evidence" value="ECO:0007669"/>
    <property type="project" value="InterPro"/>
</dbReference>
<dbReference type="GO" id="GO:0004798">
    <property type="term" value="F:dTMP kinase activity"/>
    <property type="evidence" value="ECO:0007669"/>
    <property type="project" value="UniProtKB-UniRule"/>
</dbReference>
<dbReference type="PANTHER" id="PTHR10344:SF4">
    <property type="entry name" value="UMP-CMP KINASE 2, MITOCHONDRIAL"/>
    <property type="match status" value="1"/>
</dbReference>
<dbReference type="InterPro" id="IPR027417">
    <property type="entry name" value="P-loop_NTPase"/>
</dbReference>
<dbReference type="EMBL" id="MHKV01000017">
    <property type="protein sequence ID" value="OGY97256.1"/>
    <property type="molecule type" value="Genomic_DNA"/>
</dbReference>
<comment type="caution">
    <text evidence="8">Lacks conserved residue(s) required for the propagation of feature annotation.</text>
</comment>
<evidence type="ECO:0000256" key="8">
    <source>
        <dbReference type="HAMAP-Rule" id="MF_00165"/>
    </source>
</evidence>
<evidence type="ECO:0000256" key="2">
    <source>
        <dbReference type="ARBA" id="ARBA00022679"/>
    </source>
</evidence>
<organism evidence="10 11">
    <name type="scientific">Candidatus Liptonbacteria bacterium GWC1_60_9</name>
    <dbReference type="NCBI Taxonomy" id="1798645"/>
    <lineage>
        <taxon>Bacteria</taxon>
        <taxon>Candidatus Liptoniibacteriota</taxon>
    </lineage>
</organism>
<evidence type="ECO:0000256" key="1">
    <source>
        <dbReference type="ARBA" id="ARBA00009776"/>
    </source>
</evidence>
<dbReference type="AlphaFoldDB" id="A0A1G2C7R8"/>
<evidence type="ECO:0000256" key="3">
    <source>
        <dbReference type="ARBA" id="ARBA00022727"/>
    </source>
</evidence>
<dbReference type="GO" id="GO:0005737">
    <property type="term" value="C:cytoplasm"/>
    <property type="evidence" value="ECO:0007669"/>
    <property type="project" value="TreeGrafter"/>
</dbReference>
<dbReference type="EC" id="2.7.4.9" evidence="8"/>
<evidence type="ECO:0000256" key="5">
    <source>
        <dbReference type="ARBA" id="ARBA00022777"/>
    </source>
</evidence>
<dbReference type="GO" id="GO:0006235">
    <property type="term" value="P:dTTP biosynthetic process"/>
    <property type="evidence" value="ECO:0007669"/>
    <property type="project" value="UniProtKB-UniRule"/>
</dbReference>
<keyword evidence="6 8" id="KW-0067">ATP-binding</keyword>
<dbReference type="InterPro" id="IPR039430">
    <property type="entry name" value="Thymidylate_kin-like_dom"/>
</dbReference>
<dbReference type="HAMAP" id="MF_00165">
    <property type="entry name" value="Thymidylate_kinase"/>
    <property type="match status" value="1"/>
</dbReference>
<comment type="function">
    <text evidence="8">Phosphorylation of dTMP to form dTDP in both de novo and salvage pathways of dTTP synthesis.</text>
</comment>
<gene>
    <name evidence="8" type="primary">tmk</name>
    <name evidence="10" type="ORF">A2128_02350</name>
</gene>
<evidence type="ECO:0000256" key="7">
    <source>
        <dbReference type="ARBA" id="ARBA00048743"/>
    </source>
</evidence>
<reference evidence="10 11" key="1">
    <citation type="journal article" date="2016" name="Nat. Commun.">
        <title>Thousands of microbial genomes shed light on interconnected biogeochemical processes in an aquifer system.</title>
        <authorList>
            <person name="Anantharaman K."/>
            <person name="Brown C.T."/>
            <person name="Hug L.A."/>
            <person name="Sharon I."/>
            <person name="Castelle C.J."/>
            <person name="Probst A.J."/>
            <person name="Thomas B.C."/>
            <person name="Singh A."/>
            <person name="Wilkins M.J."/>
            <person name="Karaoz U."/>
            <person name="Brodie E.L."/>
            <person name="Williams K.H."/>
            <person name="Hubbard S.S."/>
            <person name="Banfield J.F."/>
        </authorList>
    </citation>
    <scope>NUCLEOTIDE SEQUENCE [LARGE SCALE GENOMIC DNA]</scope>
</reference>
<sequence length="229" mass="26224">MAGKFVVFEGIDGSGKDTQLSLVSQTLQEQSVPFKTIAFPRHDHPAGFFVDKYLQPDHPYGTPEAVGPWRASLFYALDRYDASFEIQSWLKEGTLVIADRYLTSNIGHQGGKIASEEDRERYVNWLYDLEYRILGIPRPDFHILFLLPADVAQVRIARKKPRLYLGGAQKDAHEADRRHLEGALLAYRWIAAREPERFCVIECVEGRKELSPEEIHEKVIRALRPFLGT</sequence>
<proteinExistence type="inferred from homology"/>
<keyword evidence="3 8" id="KW-0545">Nucleotide biosynthesis</keyword>
<accession>A0A1G2C7R8</accession>
<dbReference type="InterPro" id="IPR018094">
    <property type="entry name" value="Thymidylate_kinase"/>
</dbReference>
<comment type="catalytic activity">
    <reaction evidence="7 8">
        <text>dTMP + ATP = dTDP + ADP</text>
        <dbReference type="Rhea" id="RHEA:13517"/>
        <dbReference type="ChEBI" id="CHEBI:30616"/>
        <dbReference type="ChEBI" id="CHEBI:58369"/>
        <dbReference type="ChEBI" id="CHEBI:63528"/>
        <dbReference type="ChEBI" id="CHEBI:456216"/>
        <dbReference type="EC" id="2.7.4.9"/>
    </reaction>
</comment>
<feature type="domain" description="Thymidylate kinase-like" evidence="9">
    <location>
        <begin position="8"/>
        <end position="202"/>
    </location>
</feature>
<dbReference type="Pfam" id="PF02223">
    <property type="entry name" value="Thymidylate_kin"/>
    <property type="match status" value="1"/>
</dbReference>
<dbReference type="GO" id="GO:0006227">
    <property type="term" value="P:dUDP biosynthetic process"/>
    <property type="evidence" value="ECO:0007669"/>
    <property type="project" value="TreeGrafter"/>
</dbReference>
<evidence type="ECO:0000256" key="4">
    <source>
        <dbReference type="ARBA" id="ARBA00022741"/>
    </source>
</evidence>
<dbReference type="Proteomes" id="UP000176349">
    <property type="component" value="Unassembled WGS sequence"/>
</dbReference>
<evidence type="ECO:0000256" key="6">
    <source>
        <dbReference type="ARBA" id="ARBA00022840"/>
    </source>
</evidence>
<evidence type="ECO:0000313" key="10">
    <source>
        <dbReference type="EMBL" id="OGY97256.1"/>
    </source>
</evidence>
<dbReference type="SUPFAM" id="SSF52540">
    <property type="entry name" value="P-loop containing nucleoside triphosphate hydrolases"/>
    <property type="match status" value="1"/>
</dbReference>
<dbReference type="CDD" id="cd01672">
    <property type="entry name" value="TMPK"/>
    <property type="match status" value="1"/>
</dbReference>